<evidence type="ECO:0000313" key="1">
    <source>
        <dbReference type="EMBL" id="MDU9004008.1"/>
    </source>
</evidence>
<dbReference type="EMBL" id="JASMWN010000005">
    <property type="protein sequence ID" value="MDU9004008.1"/>
    <property type="molecule type" value="Genomic_DNA"/>
</dbReference>
<evidence type="ECO:0008006" key="3">
    <source>
        <dbReference type="Google" id="ProtNLM"/>
    </source>
</evidence>
<organism evidence="1 2">
    <name type="scientific">Sedimentitalea todarodis</name>
    <dbReference type="NCBI Taxonomy" id="1631240"/>
    <lineage>
        <taxon>Bacteria</taxon>
        <taxon>Pseudomonadati</taxon>
        <taxon>Pseudomonadota</taxon>
        <taxon>Alphaproteobacteria</taxon>
        <taxon>Rhodobacterales</taxon>
        <taxon>Paracoccaceae</taxon>
        <taxon>Sedimentitalea</taxon>
    </lineage>
</organism>
<protein>
    <recommendedName>
        <fullName evidence="3">Type I-E CRISPR-associated protein Cse1/CasA</fullName>
    </recommendedName>
</protein>
<name>A0ABU3VCV4_9RHOB</name>
<proteinExistence type="predicted"/>
<keyword evidence="2" id="KW-1185">Reference proteome</keyword>
<evidence type="ECO:0000313" key="2">
    <source>
        <dbReference type="Proteomes" id="UP001255416"/>
    </source>
</evidence>
<accession>A0ABU3VCV4</accession>
<sequence>MLLGYGRVLRGGQAGMKKVGIADEEGQNVWLSDQTAQVRTWFATRCALRALPGLGPSFDSTFDDFALVSFRAVLIAATVSTCKPRELEKLGGPALASAATIANFVADSKSDDTPGPRRTAAWAARNAAFDAHSAISGHTTGPGAVQASNAASHVARMAAGADTAEAAVALIRQAASADIVDPATWPTLWPDGKMPIGLSGLWNDMKISMQAAPEKWAFWLEWYRAILDGNPLDWALTQRIALDLTEEQWDAGPQIVARRIREIQRTFYTSIGPQLVQTESGKWGFERDANIPAEPLGYAIDSVRLALNAATLSGTQNGFSEDAAEYALIISACDRHSDHPSLVATTFWNACMSLQRNIGDVYPEDASLIALRNQLYVSVGEICEQDDLVRDRVAKLAALETRRYPTKTEKAELATLPVELREDLTFEALEAIEEAVDVIRSTEKPARFWRARLVNWVTTLGRGIERGQKAEKKAMWLLKLGKQIAGWFFDED</sequence>
<gene>
    <name evidence="1" type="ORF">QO231_09090</name>
</gene>
<dbReference type="Proteomes" id="UP001255416">
    <property type="component" value="Unassembled WGS sequence"/>
</dbReference>
<comment type="caution">
    <text evidence="1">The sequence shown here is derived from an EMBL/GenBank/DDBJ whole genome shotgun (WGS) entry which is preliminary data.</text>
</comment>
<dbReference type="RefSeq" id="WP_316775324.1">
    <property type="nucleotide sequence ID" value="NZ_JASMWN010000005.1"/>
</dbReference>
<reference evidence="2" key="1">
    <citation type="submission" date="2023-05" db="EMBL/GenBank/DDBJ databases">
        <title>Sedimentitalea sp. nov. JM2-8.</title>
        <authorList>
            <person name="Huang J."/>
        </authorList>
    </citation>
    <scope>NUCLEOTIDE SEQUENCE [LARGE SCALE GENOMIC DNA]</scope>
    <source>
        <strain evidence="2">KHS03</strain>
    </source>
</reference>